<comment type="similarity">
    <text evidence="2">Belongs to the peroxidase family. Ascorbate peroxidase subfamily.</text>
</comment>
<comment type="cofactor">
    <cofactor evidence="9">
        <name>heme b</name>
        <dbReference type="ChEBI" id="CHEBI:60344"/>
    </cofactor>
    <text evidence="9">Binds 1 heme b (iron(II)-protoporphyrin IX) group per subunit.</text>
</comment>
<dbReference type="InterPro" id="IPR010255">
    <property type="entry name" value="Haem_peroxidase_sf"/>
</dbReference>
<dbReference type="Proteomes" id="UP000017836">
    <property type="component" value="Unassembled WGS sequence"/>
</dbReference>
<comment type="catalytic activity">
    <reaction evidence="1">
        <text>2 a phenolic donor + H2O2 = 2 a phenolic radical donor + 2 H2O</text>
        <dbReference type="Rhea" id="RHEA:56136"/>
        <dbReference type="ChEBI" id="CHEBI:15377"/>
        <dbReference type="ChEBI" id="CHEBI:16240"/>
        <dbReference type="ChEBI" id="CHEBI:139520"/>
        <dbReference type="ChEBI" id="CHEBI:139521"/>
        <dbReference type="EC" id="1.11.1.7"/>
    </reaction>
</comment>
<dbReference type="InterPro" id="IPR002016">
    <property type="entry name" value="Haem_peroxidase"/>
</dbReference>
<dbReference type="InterPro" id="IPR019793">
    <property type="entry name" value="Peroxidases_heam-ligand_BS"/>
</dbReference>
<dbReference type="PANTHER" id="PTHR31388">
    <property type="entry name" value="PEROXIDASE 72-RELATED"/>
    <property type="match status" value="1"/>
</dbReference>
<evidence type="ECO:0000256" key="9">
    <source>
        <dbReference type="PIRSR" id="PIRSR600823-3"/>
    </source>
</evidence>
<evidence type="ECO:0000256" key="7">
    <source>
        <dbReference type="ARBA" id="ARBA00023004"/>
    </source>
</evidence>
<dbReference type="Gene3D" id="1.10.520.10">
    <property type="match status" value="1"/>
</dbReference>
<keyword evidence="5 9" id="KW-0479">Metal-binding</keyword>
<proteinExistence type="inferred from homology"/>
<evidence type="ECO:0000256" key="5">
    <source>
        <dbReference type="ARBA" id="ARBA00022723"/>
    </source>
</evidence>
<reference evidence="13" key="1">
    <citation type="journal article" date="2013" name="Science">
        <title>The Amborella genome and the evolution of flowering plants.</title>
        <authorList>
            <consortium name="Amborella Genome Project"/>
        </authorList>
    </citation>
    <scope>NUCLEOTIDE SEQUENCE [LARGE SCALE GENOMIC DNA]</scope>
</reference>
<evidence type="ECO:0000259" key="11">
    <source>
        <dbReference type="PROSITE" id="PS50873"/>
    </source>
</evidence>
<feature type="binding site" description="axial binding residue" evidence="9">
    <location>
        <position position="42"/>
    </location>
    <ligand>
        <name>heme b</name>
        <dbReference type="ChEBI" id="CHEBI:60344"/>
    </ligand>
    <ligandPart>
        <name>Fe</name>
        <dbReference type="ChEBI" id="CHEBI:18248"/>
    </ligandPart>
</feature>
<dbReference type="AlphaFoldDB" id="W1P3G5"/>
<name>W1P3G5_AMBTC</name>
<sequence length="95" mass="10518">MASKQDANTQIPSPFMDLPALITKFQSHRLGVRDLVALSGAHTIGFAACFLFRNRIYNETNCDPDFATSRQASCPHIGGDNNIAPLEYQNTNSFR</sequence>
<evidence type="ECO:0000256" key="8">
    <source>
        <dbReference type="PIRSR" id="PIRSR600823-2"/>
    </source>
</evidence>
<dbReference type="PROSITE" id="PS50873">
    <property type="entry name" value="PEROXIDASE_4"/>
    <property type="match status" value="1"/>
</dbReference>
<evidence type="ECO:0000256" key="4">
    <source>
        <dbReference type="ARBA" id="ARBA00022617"/>
    </source>
</evidence>
<dbReference type="PROSITE" id="PS00435">
    <property type="entry name" value="PEROXIDASE_1"/>
    <property type="match status" value="1"/>
</dbReference>
<evidence type="ECO:0000256" key="2">
    <source>
        <dbReference type="ARBA" id="ARBA00006873"/>
    </source>
</evidence>
<evidence type="ECO:0000256" key="3">
    <source>
        <dbReference type="ARBA" id="ARBA00022559"/>
    </source>
</evidence>
<dbReference type="SUPFAM" id="SSF48113">
    <property type="entry name" value="Heme-dependent peroxidases"/>
    <property type="match status" value="1"/>
</dbReference>
<feature type="disulfide bond" evidence="10">
    <location>
        <begin position="49"/>
        <end position="74"/>
    </location>
</feature>
<comment type="cofactor">
    <cofactor evidence="9">
        <name>Ca(2+)</name>
        <dbReference type="ChEBI" id="CHEBI:29108"/>
    </cofactor>
    <text evidence="9">Binds 2 calcium ions per subunit.</text>
</comment>
<evidence type="ECO:0000256" key="10">
    <source>
        <dbReference type="PIRSR" id="PIRSR600823-5"/>
    </source>
</evidence>
<keyword evidence="3" id="KW-0575">Peroxidase</keyword>
<feature type="binding site" evidence="9">
    <location>
        <position position="43"/>
    </location>
    <ligand>
        <name>Ca(2+)</name>
        <dbReference type="ChEBI" id="CHEBI:29108"/>
        <label>2</label>
    </ligand>
</feature>
<dbReference type="EMBL" id="KI394620">
    <property type="protein sequence ID" value="ERN02463.1"/>
    <property type="molecule type" value="Genomic_DNA"/>
</dbReference>
<dbReference type="GO" id="GO:0020037">
    <property type="term" value="F:heme binding"/>
    <property type="evidence" value="ECO:0007669"/>
    <property type="project" value="InterPro"/>
</dbReference>
<dbReference type="eggNOG" id="ENOG502RTHW">
    <property type="taxonomic scope" value="Eukaryota"/>
</dbReference>
<dbReference type="Pfam" id="PF00141">
    <property type="entry name" value="peroxidase"/>
    <property type="match status" value="1"/>
</dbReference>
<feature type="domain" description="Plant heme peroxidase family profile" evidence="11">
    <location>
        <begin position="1"/>
        <end position="95"/>
    </location>
</feature>
<keyword evidence="7 9" id="KW-0408">Iron</keyword>
<keyword evidence="9" id="KW-0106">Calcium</keyword>
<dbReference type="GO" id="GO:0140825">
    <property type="term" value="F:lactoperoxidase activity"/>
    <property type="evidence" value="ECO:0007669"/>
    <property type="project" value="UniProtKB-EC"/>
</dbReference>
<keyword evidence="10" id="KW-1015">Disulfide bond</keyword>
<dbReference type="GO" id="GO:0006979">
    <property type="term" value="P:response to oxidative stress"/>
    <property type="evidence" value="ECO:0007669"/>
    <property type="project" value="InterPro"/>
</dbReference>
<dbReference type="Gramene" id="ERN02463">
    <property type="protein sequence ID" value="ERN02463"/>
    <property type="gene ID" value="AMTR_s00342p00012410"/>
</dbReference>
<keyword evidence="4" id="KW-0349">Heme</keyword>
<evidence type="ECO:0000256" key="6">
    <source>
        <dbReference type="ARBA" id="ARBA00023002"/>
    </source>
</evidence>
<dbReference type="HOGENOM" id="CLU_166371_0_0_1"/>
<keyword evidence="6" id="KW-0560">Oxidoreductase</keyword>
<gene>
    <name evidence="12" type="ORF">AMTR_s00342p00012410</name>
</gene>
<dbReference type="GO" id="GO:0046872">
    <property type="term" value="F:metal ion binding"/>
    <property type="evidence" value="ECO:0007669"/>
    <property type="project" value="UniProtKB-KW"/>
</dbReference>
<feature type="binding site" evidence="8">
    <location>
        <position position="12"/>
    </location>
    <ligand>
        <name>substrate</name>
    </ligand>
</feature>
<dbReference type="PANTHER" id="PTHR31388:SF5">
    <property type="entry name" value="PEROXIDASE"/>
    <property type="match status" value="1"/>
</dbReference>
<dbReference type="InterPro" id="IPR000823">
    <property type="entry name" value="Peroxidase_pln"/>
</dbReference>
<keyword evidence="13" id="KW-1185">Reference proteome</keyword>
<dbReference type="Gene3D" id="1.10.420.10">
    <property type="entry name" value="Peroxidase, domain 2"/>
    <property type="match status" value="1"/>
</dbReference>
<accession>W1P3G5</accession>
<evidence type="ECO:0000313" key="12">
    <source>
        <dbReference type="EMBL" id="ERN02463.1"/>
    </source>
</evidence>
<organism evidence="12 13">
    <name type="scientific">Amborella trichopoda</name>
    <dbReference type="NCBI Taxonomy" id="13333"/>
    <lineage>
        <taxon>Eukaryota</taxon>
        <taxon>Viridiplantae</taxon>
        <taxon>Streptophyta</taxon>
        <taxon>Embryophyta</taxon>
        <taxon>Tracheophyta</taxon>
        <taxon>Spermatophyta</taxon>
        <taxon>Magnoliopsida</taxon>
        <taxon>Amborellales</taxon>
        <taxon>Amborellaceae</taxon>
        <taxon>Amborella</taxon>
    </lineage>
</organism>
<protein>
    <recommendedName>
        <fullName evidence="11">Plant heme peroxidase family profile domain-containing protein</fullName>
    </recommendedName>
</protein>
<evidence type="ECO:0000313" key="13">
    <source>
        <dbReference type="Proteomes" id="UP000017836"/>
    </source>
</evidence>
<evidence type="ECO:0000256" key="1">
    <source>
        <dbReference type="ARBA" id="ARBA00000189"/>
    </source>
</evidence>